<feature type="compositionally biased region" description="Polar residues" evidence="2">
    <location>
        <begin position="869"/>
        <end position="884"/>
    </location>
</feature>
<comment type="caution">
    <text evidence="4">The sequence shown here is derived from an EMBL/GenBank/DDBJ whole genome shotgun (WGS) entry which is preliminary data.</text>
</comment>
<feature type="domain" description="Ras-GAP" evidence="3">
    <location>
        <begin position="628"/>
        <end position="689"/>
    </location>
</feature>
<protein>
    <recommendedName>
        <fullName evidence="3">Ras-GAP domain-containing protein</fullName>
    </recommendedName>
</protein>
<gene>
    <name evidence="4" type="ORF">M231_01492</name>
</gene>
<dbReference type="Gene3D" id="1.10.506.10">
    <property type="entry name" value="GTPase Activation - p120gap, domain 1"/>
    <property type="match status" value="2"/>
</dbReference>
<accession>A0A4Q1BSS7</accession>
<dbReference type="Proteomes" id="UP000289152">
    <property type="component" value="Unassembled WGS sequence"/>
</dbReference>
<dbReference type="VEuPathDB" id="FungiDB:TREMEDRAFT_63381"/>
<dbReference type="SUPFAM" id="SSF48350">
    <property type="entry name" value="GTPase activation domain, GAP"/>
    <property type="match status" value="1"/>
</dbReference>
<dbReference type="OrthoDB" id="775356at2759"/>
<dbReference type="InterPro" id="IPR008936">
    <property type="entry name" value="Rho_GTPase_activation_prot"/>
</dbReference>
<feature type="compositionally biased region" description="Low complexity" evidence="2">
    <location>
        <begin position="155"/>
        <end position="165"/>
    </location>
</feature>
<dbReference type="STRING" id="5217.A0A4Q1BSS7"/>
<evidence type="ECO:0000313" key="5">
    <source>
        <dbReference type="Proteomes" id="UP000289152"/>
    </source>
</evidence>
<dbReference type="Pfam" id="PF00616">
    <property type="entry name" value="RasGAP"/>
    <property type="match status" value="1"/>
</dbReference>
<dbReference type="PANTHER" id="PTHR10194">
    <property type="entry name" value="RAS GTPASE-ACTIVATING PROTEINS"/>
    <property type="match status" value="1"/>
</dbReference>
<keyword evidence="1" id="KW-0343">GTPase activation</keyword>
<organism evidence="4 5">
    <name type="scientific">Tremella mesenterica</name>
    <name type="common">Jelly fungus</name>
    <dbReference type="NCBI Taxonomy" id="5217"/>
    <lineage>
        <taxon>Eukaryota</taxon>
        <taxon>Fungi</taxon>
        <taxon>Dikarya</taxon>
        <taxon>Basidiomycota</taxon>
        <taxon>Agaricomycotina</taxon>
        <taxon>Tremellomycetes</taxon>
        <taxon>Tremellales</taxon>
        <taxon>Tremellaceae</taxon>
        <taxon>Tremella</taxon>
    </lineage>
</organism>
<dbReference type="InterPro" id="IPR001936">
    <property type="entry name" value="RasGAP_dom"/>
</dbReference>
<evidence type="ECO:0000256" key="2">
    <source>
        <dbReference type="SAM" id="MobiDB-lite"/>
    </source>
</evidence>
<feature type="region of interest" description="Disordered" evidence="2">
    <location>
        <begin position="869"/>
        <end position="944"/>
    </location>
</feature>
<feature type="region of interest" description="Disordered" evidence="2">
    <location>
        <begin position="811"/>
        <end position="831"/>
    </location>
</feature>
<dbReference type="PANTHER" id="PTHR10194:SF150">
    <property type="entry name" value="RAS-GAP DOMAIN-CONTAINING PROTEIN"/>
    <property type="match status" value="1"/>
</dbReference>
<feature type="compositionally biased region" description="Polar residues" evidence="2">
    <location>
        <begin position="905"/>
        <end position="925"/>
    </location>
</feature>
<evidence type="ECO:0000313" key="4">
    <source>
        <dbReference type="EMBL" id="RXK41089.1"/>
    </source>
</evidence>
<keyword evidence="5" id="KW-1185">Reference proteome</keyword>
<feature type="region of interest" description="Disordered" evidence="2">
    <location>
        <begin position="135"/>
        <end position="184"/>
    </location>
</feature>
<sequence length="952" mass="106196">MTTSTILTAKVWYLTQSYPTEPIWFSRGLQTESQASKPKDVPSLLRPKSSAGQKRSLTDPHTFLQSPPLPPRTDLPSLAPLTPLTPLSPNLTSAKSLQSVTEVFLNQNHSHQAGPSTPPSSVNENARELRQAKFETQRAALRHSRSIPHLSPHASTSQRQSRSTSGDGPRPKRRLTSRKTSDTGRQWHEGFLELELIYVHNIPSERHWPKTPRSSEIRLSYPFQTIHRSVFGVRQVMILPEPYVSSHTTLPDFDSSSTGPPIVSATEPPVTKRVGSLFSLRKRGKTVSIVQDQTSPHRSPDLPPLMINTERQTLPAPGPDEMSMRNERLFVAFNSPGVYEEWNVLLRSLSTPKSSSHVHRRLHITIWDVQDESRSCGRSDFCGYTIITPNDVLSDTKSGISNNGNSSVSHRNDLRQTKQVTADWAAKEEIAVTIELNDLHAARTTWQRANSAAASPFWGETFRFDDLPDTPSCSLKLYRTVRNKPVHFGSVTIPLVPSFAKPKDERYPILSVDGGAVGEILGARNTETLYHLSRQGQLSYCGDLLAKLCFSDGGLPSRLTPMCDMDVRNSEPSTLFRGYTPFSKLLESAMRLSAKEFLEKSIGPTIQRITGGRFVLRYTDHGTSDHTRLDSESVMEMLHYKAVASFLFLRLIGPAIMRPHLFDLADGLQSAPAQAILTLLAKILKTMAFFSHKSVEMDHELSPFMEFITGHSSTMVDYIAGIATPLDGYIERPSGPTGQIIDERRQSSTRSLPVFTPAGYVDVNLNLALLFETLYERRRSVETDDQLLHTHTKDNLRRLDKVLQKVHETATSLYSNDTGQPSTTKNVSRPSLQIDTARPELSMYTRLRSPKSWKWSNLNLNVSKTITIDRSLSSPPPSLTNMPSLASMINKHASSPPPSPTPMSNLQSMLHPSDNPFSSDDTSTGTHKRPSLPPIRIVNRDHDPEVTYVISP</sequence>
<evidence type="ECO:0000259" key="3">
    <source>
        <dbReference type="PROSITE" id="PS50018"/>
    </source>
</evidence>
<feature type="compositionally biased region" description="Low complexity" evidence="2">
    <location>
        <begin position="75"/>
        <end position="90"/>
    </location>
</feature>
<dbReference type="GO" id="GO:0005096">
    <property type="term" value="F:GTPase activator activity"/>
    <property type="evidence" value="ECO:0007669"/>
    <property type="project" value="UniProtKB-KW"/>
</dbReference>
<evidence type="ECO:0000256" key="1">
    <source>
        <dbReference type="ARBA" id="ARBA00022468"/>
    </source>
</evidence>
<feature type="region of interest" description="Disordered" evidence="2">
    <location>
        <begin position="31"/>
        <end position="90"/>
    </location>
</feature>
<dbReference type="InParanoid" id="A0A4Q1BSS7"/>
<reference evidence="4 5" key="1">
    <citation type="submission" date="2016-06" db="EMBL/GenBank/DDBJ databases">
        <title>Evolution of pathogenesis and genome organization in the Tremellales.</title>
        <authorList>
            <person name="Cuomo C."/>
            <person name="Litvintseva A."/>
            <person name="Heitman J."/>
            <person name="Chen Y."/>
            <person name="Sun S."/>
            <person name="Springer D."/>
            <person name="Dromer F."/>
            <person name="Young S."/>
            <person name="Zeng Q."/>
            <person name="Chapman S."/>
            <person name="Gujja S."/>
            <person name="Saif S."/>
            <person name="Birren B."/>
        </authorList>
    </citation>
    <scope>NUCLEOTIDE SEQUENCE [LARGE SCALE GENOMIC DNA]</scope>
    <source>
        <strain evidence="4 5">ATCC 28783</strain>
    </source>
</reference>
<name>A0A4Q1BSS7_TREME</name>
<proteinExistence type="predicted"/>
<dbReference type="EMBL" id="SDIL01000011">
    <property type="protein sequence ID" value="RXK41089.1"/>
    <property type="molecule type" value="Genomic_DNA"/>
</dbReference>
<dbReference type="PROSITE" id="PS50018">
    <property type="entry name" value="RAS_GTPASE_ACTIV_2"/>
    <property type="match status" value="1"/>
</dbReference>
<dbReference type="AlphaFoldDB" id="A0A4Q1BSS7"/>
<dbReference type="InterPro" id="IPR039360">
    <property type="entry name" value="Ras_GTPase"/>
</dbReference>